<reference evidence="1 2" key="1">
    <citation type="submission" date="2019-09" db="EMBL/GenBank/DDBJ databases">
        <title>Identification of Malikia spinosa a prominent benzene-, toluene-, and ethylbenzene-degrading bacterium: enrichment, isolation and whole genome sequencing.</title>
        <authorList>
            <person name="Tancsics A."/>
            <person name="Revesz F."/>
            <person name="Kriszt B."/>
        </authorList>
    </citation>
    <scope>NUCLEOTIDE SEQUENCE [LARGE SCALE GENOMIC DNA]</scope>
    <source>
        <strain evidence="1 2">AB6</strain>
    </source>
</reference>
<accession>A0A7C9MV71</accession>
<dbReference type="Proteomes" id="UP000481947">
    <property type="component" value="Unassembled WGS sequence"/>
</dbReference>
<dbReference type="EMBL" id="VYSB01000010">
    <property type="protein sequence ID" value="MYZ52537.1"/>
    <property type="molecule type" value="Genomic_DNA"/>
</dbReference>
<proteinExistence type="predicted"/>
<evidence type="ECO:0000313" key="2">
    <source>
        <dbReference type="Proteomes" id="UP000481947"/>
    </source>
</evidence>
<evidence type="ECO:0000313" key="1">
    <source>
        <dbReference type="EMBL" id="MYZ52537.1"/>
    </source>
</evidence>
<sequence>MTNASETRKLIGFDPRSQFEGGKFSPLGQADFLAGGDPKEVLGRMAACYLAFRKPSREGLFEEIVVIAPPRLAWDVSDEEIGDMLKLGVQAIWDGLTPEEVAHLLVNVAIHRCERLQSAEVVAAVQAAGARRICLIPEASKYRDDAQSDRTGVIGFSRTFLSEDTWVPHVVRLATASLAVAKETESVLVFHSTEQLLKKENMERLNAVEQLYPGVLVDSAGKAPKQELLTKLVPRWVTMCVAGRSQEALRELEDADLGEESRREVSLYLAIRMKDRAQVLGQLRSYLDERSELQSDAAVNMGRTAHRFGDAEMARTFLTGAADGASDQMTLVLLLDVATSMSDESLVRAAWERLVALLPNEPFLNENREHRLLLTSEVVGKTEEASPSRVGFGAFESHLADALYQQQEVRYQDVYAHVLANWPQNQRLAALCLAVHASTSRRLEAALNFAVLAFEEEVYEERAAWILLAVLKRMFIQEVQPEEGMDIYKVPLLLISKHLSDHPALGQMRAELIEVLSVEFAGPVGLAVLAAFTLDVIGAGAPMAEPTQVWQRSDDRQLRAFFARALRWMSQQPAIEPGVTELPQGLLNDDANRLLASLQAILQFTARGDDTPDQLDMLEKVAYVMCLLKPYAPGNNVDLSALRLFAAKCWYFGRAQRARDVAEQILTLAGDEPERRRLAWGCYADILHFTGSPLDALIGLACAAMTDAKLSASDLYQEAYVLLRVTRDLHFFSVARKLLPTCRTLFDIEGVGEAGRQRLDGIELSLDVAQASGRGEAELIGLLERTRQHCAEVMAGRDELFSAASHFLQIAGMVERAGGTLPPESAALRAALEERHVGTHLRAVSTAFPTPQEVVDLYNGLENARYSDDVAGDQRAVVVAAHRLLLPRQPEVPPADAAVAVELLSDRALEKSAAQKLVVDWPASFVSQLSGEGLSVVMLATDSAGELVSVISESGKLSLERAERRETSFASRLKTWSADYPYEYGLISREAGNVDFYSSMEKLGLGLPNAARLLVVAQPALQQIPFNLALVEREFAGASIAIGASPSLTWFEEVRKRPRAGTSKRVAWISCAPEVETYRTLEMLYARLSPVFEQHGFETDTSGGIPANIRGADLAVVTAHGQLTSDKRFIHRIADEQEFVESPLTLARSLAGIELVILFVCSGGRVDSHPFANTTVSLPKMLLDRGCRVVVASPWPLDSVVPGNWLERFLEAWDAGDTVLDANFKANRYVSERLGPEAPLCLAMAVYGDVLLRKADDGSQ</sequence>
<comment type="caution">
    <text evidence="1">The sequence shown here is derived from an EMBL/GenBank/DDBJ whole genome shotgun (WGS) entry which is preliminary data.</text>
</comment>
<dbReference type="AlphaFoldDB" id="A0A7C9MV71"/>
<organism evidence="1 2">
    <name type="scientific">Malikia spinosa</name>
    <dbReference type="NCBI Taxonomy" id="86180"/>
    <lineage>
        <taxon>Bacteria</taxon>
        <taxon>Pseudomonadati</taxon>
        <taxon>Pseudomonadota</taxon>
        <taxon>Betaproteobacteria</taxon>
        <taxon>Burkholderiales</taxon>
        <taxon>Comamonadaceae</taxon>
        <taxon>Malikia</taxon>
    </lineage>
</organism>
<gene>
    <name evidence="1" type="ORF">F5985_10410</name>
</gene>
<protein>
    <recommendedName>
        <fullName evidence="3">CHAT domain-containing protein</fullName>
    </recommendedName>
</protein>
<evidence type="ECO:0008006" key="3">
    <source>
        <dbReference type="Google" id="ProtNLM"/>
    </source>
</evidence>
<name>A0A7C9MV71_9BURK</name>
<dbReference type="RefSeq" id="WP_161125369.1">
    <property type="nucleotide sequence ID" value="NZ_VYSB01000010.1"/>
</dbReference>